<dbReference type="PROSITE" id="PS51257">
    <property type="entry name" value="PROKAR_LIPOPROTEIN"/>
    <property type="match status" value="1"/>
</dbReference>
<keyword evidence="3" id="KW-1185">Reference proteome</keyword>
<evidence type="ECO:0000259" key="1">
    <source>
        <dbReference type="Pfam" id="PF14321"/>
    </source>
</evidence>
<organism evidence="2 3">
    <name type="scientific">Fontibacter flavus</name>
    <dbReference type="NCBI Taxonomy" id="654838"/>
    <lineage>
        <taxon>Bacteria</taxon>
        <taxon>Pseudomonadati</taxon>
        <taxon>Bacteroidota</taxon>
        <taxon>Cytophagia</taxon>
        <taxon>Cytophagales</taxon>
        <taxon>Cyclobacteriaceae</taxon>
        <taxon>Fontibacter</taxon>
    </lineage>
</organism>
<protein>
    <submittedName>
        <fullName evidence="2">DUF4382 domain-containing protein</fullName>
    </submittedName>
</protein>
<dbReference type="Pfam" id="PF14321">
    <property type="entry name" value="DUF4382"/>
    <property type="match status" value="1"/>
</dbReference>
<dbReference type="Proteomes" id="UP001589797">
    <property type="component" value="Unassembled WGS sequence"/>
</dbReference>
<dbReference type="InterPro" id="IPR025491">
    <property type="entry name" value="DUF4382"/>
</dbReference>
<dbReference type="EMBL" id="JBHLWI010000008">
    <property type="protein sequence ID" value="MFC0261866.1"/>
    <property type="molecule type" value="Genomic_DNA"/>
</dbReference>
<name>A0ABV6FPT8_9BACT</name>
<gene>
    <name evidence="2" type="ORF">ACFFIP_04170</name>
</gene>
<evidence type="ECO:0000313" key="3">
    <source>
        <dbReference type="Proteomes" id="UP001589797"/>
    </source>
</evidence>
<accession>A0ABV6FPT8</accession>
<dbReference type="RefSeq" id="WP_382386310.1">
    <property type="nucleotide sequence ID" value="NZ_JBHLWI010000008.1"/>
</dbReference>
<sequence length="268" mass="29623">MRKIYLTIALTLFLFASCSEDSERSKGLVNVFIIGSHGEFDEIWLEVLGVEIKTTGTRGMDNADPVFLANTQTDKKINVASLTANSQVLLGRGEFSEANITEITLKFGDDHYAVINGQRFSISFASNASAEPKFLVNYDIFGGISHDIFLDFDAFQSFELVEGPEPRFILEPQIRPFLSLNTGRASGRISPANQKVAIFAVENEQLISTTGSQASSGDFALRGLEENKRYKVYIFPFSNNFLPDTLDSVSVNLRQNTALGTITLRPVE</sequence>
<reference evidence="2 3" key="1">
    <citation type="submission" date="2024-09" db="EMBL/GenBank/DDBJ databases">
        <authorList>
            <person name="Sun Q."/>
            <person name="Mori K."/>
        </authorList>
    </citation>
    <scope>NUCLEOTIDE SEQUENCE [LARGE SCALE GENOMIC DNA]</scope>
    <source>
        <strain evidence="2 3">CCM 7650</strain>
    </source>
</reference>
<comment type="caution">
    <text evidence="2">The sequence shown here is derived from an EMBL/GenBank/DDBJ whole genome shotgun (WGS) entry which is preliminary data.</text>
</comment>
<proteinExistence type="predicted"/>
<feature type="domain" description="DUF4382" evidence="1">
    <location>
        <begin position="26"/>
        <end position="172"/>
    </location>
</feature>
<evidence type="ECO:0000313" key="2">
    <source>
        <dbReference type="EMBL" id="MFC0261866.1"/>
    </source>
</evidence>